<comment type="caution">
    <text evidence="1">The sequence shown here is derived from an EMBL/GenBank/DDBJ whole genome shotgun (WGS) entry which is preliminary data.</text>
</comment>
<gene>
    <name evidence="1" type="ORF">HBF32_12345</name>
</gene>
<keyword evidence="2" id="KW-1185">Reference proteome</keyword>
<sequence>MSLLKHEGCVEGGSCLRIDPAASAHALWNEGTELLRYARGLTAMLADLIHEAEAVNSQKMAHSLEGIDVLMQLGLECAAQAHACVAVELREAITSPAD</sequence>
<dbReference type="AlphaFoldDB" id="A0A7X5QVQ1"/>
<name>A0A7X5QVQ1_9GAMM</name>
<dbReference type="Proteomes" id="UP000518878">
    <property type="component" value="Unassembled WGS sequence"/>
</dbReference>
<proteinExistence type="predicted"/>
<reference evidence="1 2" key="1">
    <citation type="journal article" date="2006" name="Int. J. Syst. Evol. Microbiol.">
        <title>Dyella yeojuensis sp. nov., isolated from greenhouse soil in Korea.</title>
        <authorList>
            <person name="Kim B.Y."/>
            <person name="Weon H.Y."/>
            <person name="Lee K.H."/>
            <person name="Seok S.J."/>
            <person name="Kwon S.W."/>
            <person name="Go S.J."/>
            <person name="Stackebrandt E."/>
        </authorList>
    </citation>
    <scope>NUCLEOTIDE SEQUENCE [LARGE SCALE GENOMIC DNA]</scope>
    <source>
        <strain evidence="1 2">DSM 17673</strain>
    </source>
</reference>
<dbReference type="EMBL" id="JAAQTL010000001">
    <property type="protein sequence ID" value="NID16251.1"/>
    <property type="molecule type" value="Genomic_DNA"/>
</dbReference>
<dbReference type="RefSeq" id="WP_166699904.1">
    <property type="nucleotide sequence ID" value="NZ_JAAQTL010000001.1"/>
</dbReference>
<organism evidence="1 2">
    <name type="scientific">Luteibacter yeojuensis</name>
    <dbReference type="NCBI Taxonomy" id="345309"/>
    <lineage>
        <taxon>Bacteria</taxon>
        <taxon>Pseudomonadati</taxon>
        <taxon>Pseudomonadota</taxon>
        <taxon>Gammaproteobacteria</taxon>
        <taxon>Lysobacterales</taxon>
        <taxon>Rhodanobacteraceae</taxon>
        <taxon>Luteibacter</taxon>
    </lineage>
</organism>
<evidence type="ECO:0000313" key="2">
    <source>
        <dbReference type="Proteomes" id="UP000518878"/>
    </source>
</evidence>
<accession>A0A7X5QVQ1</accession>
<protein>
    <submittedName>
        <fullName evidence="1">Uncharacterized protein</fullName>
    </submittedName>
</protein>
<evidence type="ECO:0000313" key="1">
    <source>
        <dbReference type="EMBL" id="NID16251.1"/>
    </source>
</evidence>